<comment type="caution">
    <text evidence="9">The sequence shown here is derived from an EMBL/GenBank/DDBJ whole genome shotgun (WGS) entry which is preliminary data.</text>
</comment>
<dbReference type="AlphaFoldDB" id="A0A7Z7CY69"/>
<name>A0A7Z7CY69_9MICO</name>
<dbReference type="PANTHER" id="PTHR34820">
    <property type="entry name" value="INNER MEMBRANE PROTEIN YEBZ"/>
    <property type="match status" value="1"/>
</dbReference>
<feature type="region of interest" description="Disordered" evidence="5">
    <location>
        <begin position="132"/>
        <end position="166"/>
    </location>
</feature>
<evidence type="ECO:0000256" key="7">
    <source>
        <dbReference type="SAM" id="SignalP"/>
    </source>
</evidence>
<dbReference type="SUPFAM" id="SSF81296">
    <property type="entry name" value="E set domains"/>
    <property type="match status" value="1"/>
</dbReference>
<dbReference type="EMBL" id="FOQZ01000001">
    <property type="protein sequence ID" value="SFI30317.1"/>
    <property type="molecule type" value="Genomic_DNA"/>
</dbReference>
<dbReference type="GO" id="GO:0030313">
    <property type="term" value="C:cell envelope"/>
    <property type="evidence" value="ECO:0007669"/>
    <property type="project" value="UniProtKB-SubCell"/>
</dbReference>
<evidence type="ECO:0000259" key="8">
    <source>
        <dbReference type="Pfam" id="PF04234"/>
    </source>
</evidence>
<dbReference type="GO" id="GO:0006825">
    <property type="term" value="P:copper ion transport"/>
    <property type="evidence" value="ECO:0007669"/>
    <property type="project" value="InterPro"/>
</dbReference>
<dbReference type="PROSITE" id="PS51318">
    <property type="entry name" value="TAT"/>
    <property type="match status" value="1"/>
</dbReference>
<comment type="subcellular location">
    <subcellularLocation>
        <location evidence="1">Cell envelope</location>
    </subcellularLocation>
</comment>
<feature type="compositionally biased region" description="Basic and acidic residues" evidence="5">
    <location>
        <begin position="204"/>
        <end position="225"/>
    </location>
</feature>
<feature type="transmembrane region" description="Helical" evidence="6">
    <location>
        <begin position="176"/>
        <end position="196"/>
    </location>
</feature>
<keyword evidence="6" id="KW-1133">Transmembrane helix</keyword>
<dbReference type="InterPro" id="IPR007348">
    <property type="entry name" value="CopC_dom"/>
</dbReference>
<dbReference type="Pfam" id="PF04234">
    <property type="entry name" value="CopC"/>
    <property type="match status" value="1"/>
</dbReference>
<feature type="compositionally biased region" description="Low complexity" evidence="5">
    <location>
        <begin position="132"/>
        <end position="155"/>
    </location>
</feature>
<dbReference type="InterPro" id="IPR014756">
    <property type="entry name" value="Ig_E-set"/>
</dbReference>
<dbReference type="GO" id="GO:0005507">
    <property type="term" value="F:copper ion binding"/>
    <property type="evidence" value="ECO:0007669"/>
    <property type="project" value="InterPro"/>
</dbReference>
<evidence type="ECO:0000256" key="3">
    <source>
        <dbReference type="ARBA" id="ARBA00022729"/>
    </source>
</evidence>
<dbReference type="GO" id="GO:0042597">
    <property type="term" value="C:periplasmic space"/>
    <property type="evidence" value="ECO:0007669"/>
    <property type="project" value="InterPro"/>
</dbReference>
<reference evidence="9 10" key="1">
    <citation type="submission" date="2016-10" db="EMBL/GenBank/DDBJ databases">
        <authorList>
            <person name="Varghese N."/>
            <person name="Submissions S."/>
        </authorList>
    </citation>
    <scope>NUCLEOTIDE SEQUENCE [LARGE SCALE GENOMIC DNA]</scope>
    <source>
        <strain evidence="9 10">UNC380MFSha3.1</strain>
    </source>
</reference>
<feature type="chain" id="PRO_5030629348" description="CopC domain-containing protein" evidence="7">
    <location>
        <begin position="32"/>
        <end position="225"/>
    </location>
</feature>
<dbReference type="GO" id="GO:0005886">
    <property type="term" value="C:plasma membrane"/>
    <property type="evidence" value="ECO:0007669"/>
    <property type="project" value="TreeGrafter"/>
</dbReference>
<keyword evidence="4" id="KW-0186">Copper</keyword>
<keyword evidence="2" id="KW-0479">Metal-binding</keyword>
<dbReference type="InterPro" id="IPR014755">
    <property type="entry name" value="Cu-Rt/internalin_Ig-like"/>
</dbReference>
<gene>
    <name evidence="9" type="ORF">SAMN04487751_0993</name>
</gene>
<evidence type="ECO:0000256" key="2">
    <source>
        <dbReference type="ARBA" id="ARBA00022723"/>
    </source>
</evidence>
<dbReference type="Proteomes" id="UP000198702">
    <property type="component" value="Unassembled WGS sequence"/>
</dbReference>
<accession>A0A7Z7CY69</accession>
<feature type="domain" description="CopC" evidence="8">
    <location>
        <begin position="32"/>
        <end position="127"/>
    </location>
</feature>
<dbReference type="PANTHER" id="PTHR34820:SF4">
    <property type="entry name" value="INNER MEMBRANE PROTEIN YEBZ"/>
    <property type="match status" value="1"/>
</dbReference>
<protein>
    <recommendedName>
        <fullName evidence="8">CopC domain-containing protein</fullName>
    </recommendedName>
</protein>
<evidence type="ECO:0000256" key="5">
    <source>
        <dbReference type="SAM" id="MobiDB-lite"/>
    </source>
</evidence>
<keyword evidence="6" id="KW-0472">Membrane</keyword>
<organism evidence="9 10">
    <name type="scientific">Microbacterium saccharophilum</name>
    <dbReference type="NCBI Taxonomy" id="1213358"/>
    <lineage>
        <taxon>Bacteria</taxon>
        <taxon>Bacillati</taxon>
        <taxon>Actinomycetota</taxon>
        <taxon>Actinomycetes</taxon>
        <taxon>Micrococcales</taxon>
        <taxon>Microbacteriaceae</taxon>
        <taxon>Microbacterium</taxon>
    </lineage>
</organism>
<feature type="signal peptide" evidence="7">
    <location>
        <begin position="1"/>
        <end position="31"/>
    </location>
</feature>
<evidence type="ECO:0000256" key="1">
    <source>
        <dbReference type="ARBA" id="ARBA00004196"/>
    </source>
</evidence>
<keyword evidence="3 7" id="KW-0732">Signal</keyword>
<keyword evidence="6" id="KW-0812">Transmembrane</keyword>
<evidence type="ECO:0000256" key="6">
    <source>
        <dbReference type="SAM" id="Phobius"/>
    </source>
</evidence>
<proteinExistence type="predicted"/>
<dbReference type="Gene3D" id="2.60.40.1220">
    <property type="match status" value="1"/>
</dbReference>
<sequence>MPSPRRSLITTLATLLLGAGLTLAVATPAQAHDELVSSYPAADSTVSDSPAEITLSFSGELIAGMQSAAVEVIAPDGQNIATDAPSEDGTSITQHLTPNPPAGMFTVRWKVVSSDGHPISGEYTYTVAPGDTAASSPTATPSTAPQTPVPSAAATETSADNGYGGETSGGGDAFPILAAIGGAIILGGSLIVVLMVGRERRRRDRADAARAARDTTAGKDSTDES</sequence>
<feature type="region of interest" description="Disordered" evidence="5">
    <location>
        <begin position="202"/>
        <end position="225"/>
    </location>
</feature>
<dbReference type="GO" id="GO:0046688">
    <property type="term" value="P:response to copper ion"/>
    <property type="evidence" value="ECO:0007669"/>
    <property type="project" value="InterPro"/>
</dbReference>
<evidence type="ECO:0000256" key="4">
    <source>
        <dbReference type="ARBA" id="ARBA00023008"/>
    </source>
</evidence>
<dbReference type="InterPro" id="IPR006311">
    <property type="entry name" value="TAT_signal"/>
</dbReference>
<dbReference type="InterPro" id="IPR032694">
    <property type="entry name" value="CopC/D"/>
</dbReference>
<evidence type="ECO:0000313" key="9">
    <source>
        <dbReference type="EMBL" id="SFI30317.1"/>
    </source>
</evidence>
<evidence type="ECO:0000313" key="10">
    <source>
        <dbReference type="Proteomes" id="UP000198702"/>
    </source>
</evidence>